<evidence type="ECO:0000313" key="2">
    <source>
        <dbReference type="Proteomes" id="UP000887104"/>
    </source>
</evidence>
<proteinExistence type="predicted"/>
<evidence type="ECO:0008006" key="3">
    <source>
        <dbReference type="Google" id="ProtNLM"/>
    </source>
</evidence>
<dbReference type="Proteomes" id="UP000887104">
    <property type="component" value="Unassembled WGS sequence"/>
</dbReference>
<gene>
    <name evidence="1" type="ORF">TUM4438_15860</name>
</gene>
<dbReference type="EMBL" id="BPEY01000022">
    <property type="protein sequence ID" value="GIU44510.1"/>
    <property type="molecule type" value="Genomic_DNA"/>
</dbReference>
<keyword evidence="2" id="KW-1185">Reference proteome</keyword>
<evidence type="ECO:0000313" key="1">
    <source>
        <dbReference type="EMBL" id="GIU44510.1"/>
    </source>
</evidence>
<protein>
    <recommendedName>
        <fullName evidence="3">DUF2946 domain-containing protein</fullName>
    </recommendedName>
</protein>
<sequence>MRLFTPQSLYKMAAVLIAVVVLQFAGGNLGMHQLHLGDHEEESAPHPHIQFTADVTTLSQCVDCACAFDSIDSAASDAEPHSHTVTKTESKSFDLCLDCPCHGGHVTAMSTVSIVPSVPVSDALTSIDGQYLPPEQLPDYRPPIV</sequence>
<organism evidence="1 2">
    <name type="scientific">Shewanella sairae</name>
    <dbReference type="NCBI Taxonomy" id="190310"/>
    <lineage>
        <taxon>Bacteria</taxon>
        <taxon>Pseudomonadati</taxon>
        <taxon>Pseudomonadota</taxon>
        <taxon>Gammaproteobacteria</taxon>
        <taxon>Alteromonadales</taxon>
        <taxon>Shewanellaceae</taxon>
        <taxon>Shewanella</taxon>
    </lineage>
</organism>
<comment type="caution">
    <text evidence="1">The sequence shown here is derived from an EMBL/GenBank/DDBJ whole genome shotgun (WGS) entry which is preliminary data.</text>
</comment>
<accession>A0ABQ4PAD4</accession>
<reference evidence="1" key="1">
    <citation type="submission" date="2021-05" db="EMBL/GenBank/DDBJ databases">
        <title>Molecular characterization for Shewanella algae harboring chromosomal blaOXA-55-like strains isolated from clinical and environment sample.</title>
        <authorList>
            <person name="Ohama Y."/>
            <person name="Aoki K."/>
            <person name="Harada S."/>
            <person name="Moriya K."/>
            <person name="Ishii Y."/>
            <person name="Tateda K."/>
        </authorList>
    </citation>
    <scope>NUCLEOTIDE SEQUENCE</scope>
    <source>
        <strain evidence="1">JCM 11563</strain>
    </source>
</reference>
<name>A0ABQ4PAD4_9GAMM</name>